<evidence type="ECO:0000313" key="1">
    <source>
        <dbReference type="EMBL" id="TRM63093.1"/>
    </source>
</evidence>
<dbReference type="Proteomes" id="UP000320762">
    <property type="component" value="Unassembled WGS sequence"/>
</dbReference>
<comment type="caution">
    <text evidence="1">The sequence shown here is derived from an EMBL/GenBank/DDBJ whole genome shotgun (WGS) entry which is preliminary data.</text>
</comment>
<reference evidence="1 2" key="1">
    <citation type="journal article" date="2019" name="New Phytol.">
        <title>Comparative genomics reveals unique wood-decay strategies and fruiting body development in the Schizophyllaceae.</title>
        <authorList>
            <person name="Almasi E."/>
            <person name="Sahu N."/>
            <person name="Krizsan K."/>
            <person name="Balint B."/>
            <person name="Kovacs G.M."/>
            <person name="Kiss B."/>
            <person name="Cseklye J."/>
            <person name="Drula E."/>
            <person name="Henrissat B."/>
            <person name="Nagy I."/>
            <person name="Chovatia M."/>
            <person name="Adam C."/>
            <person name="LaButti K."/>
            <person name="Lipzen A."/>
            <person name="Riley R."/>
            <person name="Grigoriev I.V."/>
            <person name="Nagy L.G."/>
        </authorList>
    </citation>
    <scope>NUCLEOTIDE SEQUENCE [LARGE SCALE GENOMIC DNA]</scope>
    <source>
        <strain evidence="1 2">NL-1724</strain>
    </source>
</reference>
<evidence type="ECO:0000313" key="2">
    <source>
        <dbReference type="Proteomes" id="UP000320762"/>
    </source>
</evidence>
<proteinExistence type="predicted"/>
<organism evidence="1 2">
    <name type="scientific">Schizophyllum amplum</name>
    <dbReference type="NCBI Taxonomy" id="97359"/>
    <lineage>
        <taxon>Eukaryota</taxon>
        <taxon>Fungi</taxon>
        <taxon>Dikarya</taxon>
        <taxon>Basidiomycota</taxon>
        <taxon>Agaricomycotina</taxon>
        <taxon>Agaricomycetes</taxon>
        <taxon>Agaricomycetidae</taxon>
        <taxon>Agaricales</taxon>
        <taxon>Schizophyllaceae</taxon>
        <taxon>Schizophyllum</taxon>
    </lineage>
</organism>
<dbReference type="AlphaFoldDB" id="A0A550CE69"/>
<gene>
    <name evidence="1" type="ORF">BD626DRAFT_32967</name>
</gene>
<protein>
    <submittedName>
        <fullName evidence="1">Uncharacterized protein</fullName>
    </submittedName>
</protein>
<keyword evidence="2" id="KW-1185">Reference proteome</keyword>
<dbReference type="EMBL" id="VDMD01000010">
    <property type="protein sequence ID" value="TRM63093.1"/>
    <property type="molecule type" value="Genomic_DNA"/>
</dbReference>
<accession>A0A550CE69</accession>
<name>A0A550CE69_9AGAR</name>
<sequence length="150" mass="16396">MSCAMWAESGGRVSGRILRSRGGICPCGWVCRSCWCTNRCWRWAEVGGGGVEESADDAGARFQVGDVWACRDADGRAGAHGIRRLGAGAGRRRRRGTACASGKRTGVRNRERGHRRWLGRTRNLGLLGEMRVRARPGRCARRVTGPSLNK</sequence>